<keyword evidence="4" id="KW-0862">Zinc</keyword>
<keyword evidence="5" id="KW-0539">Nucleus</keyword>
<dbReference type="PROSITE" id="PS00028">
    <property type="entry name" value="ZINC_FINGER_C2H2_1"/>
    <property type="match status" value="7"/>
</dbReference>
<dbReference type="VEuPathDB" id="TrichDB:TVAGG3_0394610"/>
<protein>
    <submittedName>
        <fullName evidence="8">ZNF1</fullName>
    </submittedName>
</protein>
<evidence type="ECO:0000313" key="8">
    <source>
        <dbReference type="EMBL" id="APZ75152.1"/>
    </source>
</evidence>
<keyword evidence="3 6" id="KW-0863">Zinc-finger</keyword>
<name>A0A2K8FKV6_TRIVA</name>
<dbReference type="PROSITE" id="PS50157">
    <property type="entry name" value="ZINC_FINGER_C2H2_2"/>
    <property type="match status" value="8"/>
</dbReference>
<dbReference type="PANTHER" id="PTHR24393:SF34">
    <property type="entry name" value="PR_SET DOMAIN 13"/>
    <property type="match status" value="1"/>
</dbReference>
<dbReference type="GO" id="GO:0001228">
    <property type="term" value="F:DNA-binding transcription activator activity, RNA polymerase II-specific"/>
    <property type="evidence" value="ECO:0007669"/>
    <property type="project" value="TreeGrafter"/>
</dbReference>
<dbReference type="FunFam" id="3.30.160.60:FF:000202">
    <property type="entry name" value="Zinc finger protein 574"/>
    <property type="match status" value="1"/>
</dbReference>
<dbReference type="EMBL" id="KX664420">
    <property type="protein sequence ID" value="APZ75152.1"/>
    <property type="molecule type" value="mRNA"/>
</dbReference>
<gene>
    <name evidence="8" type="primary">znf1</name>
</gene>
<feature type="domain" description="C2H2-type" evidence="7">
    <location>
        <begin position="165"/>
        <end position="187"/>
    </location>
</feature>
<feature type="domain" description="C2H2-type" evidence="7">
    <location>
        <begin position="228"/>
        <end position="256"/>
    </location>
</feature>
<dbReference type="OMA" id="GSCFCKQ"/>
<feature type="domain" description="C2H2-type" evidence="7">
    <location>
        <begin position="197"/>
        <end position="227"/>
    </location>
</feature>
<dbReference type="Gene3D" id="3.30.160.60">
    <property type="entry name" value="Classic Zinc Finger"/>
    <property type="match status" value="5"/>
</dbReference>
<dbReference type="AlphaFoldDB" id="A0A2K8FKV6"/>
<accession>A0A2K8FKV6</accession>
<dbReference type="GO" id="GO:0032502">
    <property type="term" value="P:developmental process"/>
    <property type="evidence" value="ECO:0007669"/>
    <property type="project" value="UniProtKB-ARBA"/>
</dbReference>
<dbReference type="SMR" id="A0A2K8FKV6"/>
<dbReference type="InterPro" id="IPR013087">
    <property type="entry name" value="Znf_C2H2_type"/>
</dbReference>
<evidence type="ECO:0000256" key="4">
    <source>
        <dbReference type="ARBA" id="ARBA00022833"/>
    </source>
</evidence>
<evidence type="ECO:0000256" key="1">
    <source>
        <dbReference type="ARBA" id="ARBA00022723"/>
    </source>
</evidence>
<feature type="domain" description="C2H2-type" evidence="7">
    <location>
        <begin position="11"/>
        <end position="39"/>
    </location>
</feature>
<evidence type="ECO:0000256" key="2">
    <source>
        <dbReference type="ARBA" id="ARBA00022737"/>
    </source>
</evidence>
<dbReference type="SUPFAM" id="SSF57667">
    <property type="entry name" value="beta-beta-alpha zinc fingers"/>
    <property type="match status" value="4"/>
</dbReference>
<keyword evidence="1" id="KW-0479">Metal-binding</keyword>
<dbReference type="PANTHER" id="PTHR24393">
    <property type="entry name" value="ZINC FINGER PROTEIN"/>
    <property type="match status" value="1"/>
</dbReference>
<keyword evidence="2" id="KW-0677">Repeat</keyword>
<reference evidence="8" key="1">
    <citation type="submission" date="2016-08" db="EMBL/GenBank/DDBJ databases">
        <title>TvZNF1 is a C2H2 zinc finger factor-like protein of Trichomonas vaginalis.</title>
        <authorList>
            <person name="Alvarez M.E."/>
            <person name="Villalpando J.L."/>
        </authorList>
    </citation>
    <scope>NUCLEOTIDE SEQUENCE</scope>
    <source>
        <strain evidence="8">CNCD147</strain>
    </source>
</reference>
<feature type="domain" description="C2H2-type" evidence="7">
    <location>
        <begin position="40"/>
        <end position="67"/>
    </location>
</feature>
<feature type="domain" description="C2H2-type" evidence="7">
    <location>
        <begin position="78"/>
        <end position="106"/>
    </location>
</feature>
<dbReference type="Pfam" id="PF00096">
    <property type="entry name" value="zf-C2H2"/>
    <property type="match status" value="5"/>
</dbReference>
<evidence type="ECO:0000256" key="3">
    <source>
        <dbReference type="ARBA" id="ARBA00022771"/>
    </source>
</evidence>
<evidence type="ECO:0000256" key="5">
    <source>
        <dbReference type="ARBA" id="ARBA00023242"/>
    </source>
</evidence>
<sequence>MGDTEEHQPSFLCDICGAKFLTQETLKAHIDSSHNKQRLYTCPECNRTFNRLYHLKRHVLIHANGQELLESITPDTNEVCKYCGKVFPKRYQLKAHIAEEHETEPIYECSVCKAKFKTNHILKQHFKKFHSDEKKKSYKCEHCGAEFDLMSQLVTHKHEQHPRPYICNECGAQFKRKSNLTEHMKRHQQPFTERKTFICPVEGCGKAFTRKSNLRTHMSSIHGGVLPHACTLCGKDFLYPSQLQKHMESAHSENHEEILDLGEEFFDSIQKDLQNK</sequence>
<evidence type="ECO:0000256" key="6">
    <source>
        <dbReference type="PROSITE-ProRule" id="PRU00042"/>
    </source>
</evidence>
<organism evidence="8">
    <name type="scientific">Trichomonas vaginalis</name>
    <dbReference type="NCBI Taxonomy" id="5722"/>
    <lineage>
        <taxon>Eukaryota</taxon>
        <taxon>Metamonada</taxon>
        <taxon>Parabasalia</taxon>
        <taxon>Trichomonadida</taxon>
        <taxon>Trichomonadidae</taxon>
        <taxon>Trichomonas</taxon>
    </lineage>
</organism>
<dbReference type="InterPro" id="IPR036236">
    <property type="entry name" value="Znf_C2H2_sf"/>
</dbReference>
<dbReference type="GO" id="GO:0008270">
    <property type="term" value="F:zinc ion binding"/>
    <property type="evidence" value="ECO:0007669"/>
    <property type="project" value="UniProtKB-KW"/>
</dbReference>
<feature type="domain" description="C2H2-type" evidence="7">
    <location>
        <begin position="138"/>
        <end position="161"/>
    </location>
</feature>
<proteinExistence type="evidence at transcript level"/>
<dbReference type="GO" id="GO:0005634">
    <property type="term" value="C:nucleus"/>
    <property type="evidence" value="ECO:0007669"/>
    <property type="project" value="TreeGrafter"/>
</dbReference>
<feature type="domain" description="C2H2-type" evidence="7">
    <location>
        <begin position="107"/>
        <end position="135"/>
    </location>
</feature>
<dbReference type="FunFam" id="3.30.160.60:FF:000446">
    <property type="entry name" value="Zinc finger protein"/>
    <property type="match status" value="2"/>
</dbReference>
<dbReference type="FunFam" id="3.30.160.60:FF:000100">
    <property type="entry name" value="Zinc finger 45-like"/>
    <property type="match status" value="1"/>
</dbReference>
<evidence type="ECO:0000259" key="7">
    <source>
        <dbReference type="PROSITE" id="PS50157"/>
    </source>
</evidence>
<dbReference type="GO" id="GO:0000978">
    <property type="term" value="F:RNA polymerase II cis-regulatory region sequence-specific DNA binding"/>
    <property type="evidence" value="ECO:0007669"/>
    <property type="project" value="TreeGrafter"/>
</dbReference>
<dbReference type="SMART" id="SM00355">
    <property type="entry name" value="ZnF_C2H2"/>
    <property type="match status" value="8"/>
</dbReference>